<feature type="non-terminal residue" evidence="2">
    <location>
        <position position="155"/>
    </location>
</feature>
<proteinExistence type="predicted"/>
<sequence length="155" mass="18277">MNRLFGLPLPVLTDAYKLSHFKLYPDAKKMVCYGEFRTSYEKDSEDHRIVYYGMRYIITEYIAKKWTIEDVERTENFLKTFNAVQTPFPFPKHLFEKFIRENDGYFPVKIESLPEGSVVYPHVPVFQVTADEEYSGLVTYLETVLTMVWYPSTVA</sequence>
<dbReference type="InterPro" id="IPR041529">
    <property type="entry name" value="DUF5598"/>
</dbReference>
<dbReference type="GO" id="GO:0047280">
    <property type="term" value="F:nicotinamide phosphoribosyltransferase activity"/>
    <property type="evidence" value="ECO:0007669"/>
    <property type="project" value="TreeGrafter"/>
</dbReference>
<accession>A0A1R1PG59</accession>
<name>A0A1R1PG59_ZANCU</name>
<dbReference type="Pfam" id="PF18127">
    <property type="entry name" value="NAMPT_N"/>
    <property type="match status" value="1"/>
</dbReference>
<organism evidence="2 3">
    <name type="scientific">Zancudomyces culisetae</name>
    <name type="common">Gut fungus</name>
    <name type="synonym">Smittium culisetae</name>
    <dbReference type="NCBI Taxonomy" id="1213189"/>
    <lineage>
        <taxon>Eukaryota</taxon>
        <taxon>Fungi</taxon>
        <taxon>Fungi incertae sedis</taxon>
        <taxon>Zoopagomycota</taxon>
        <taxon>Kickxellomycotina</taxon>
        <taxon>Harpellomycetes</taxon>
        <taxon>Harpellales</taxon>
        <taxon>Legeriomycetaceae</taxon>
        <taxon>Zancudomyces</taxon>
    </lineage>
</organism>
<reference evidence="3" key="1">
    <citation type="submission" date="2017-01" db="EMBL/GenBank/DDBJ databases">
        <authorList>
            <person name="Wang Y."/>
            <person name="White M."/>
            <person name="Kvist S."/>
            <person name="Moncalvo J.-M."/>
        </authorList>
    </citation>
    <scope>NUCLEOTIDE SEQUENCE [LARGE SCALE GENOMIC DNA]</scope>
    <source>
        <strain evidence="3">COL-18-3</strain>
    </source>
</reference>
<dbReference type="AlphaFoldDB" id="A0A1R1PG59"/>
<protein>
    <submittedName>
        <fullName evidence="2">Nicotinamide phosphoribosyltransferase</fullName>
    </submittedName>
</protein>
<dbReference type="PANTHER" id="PTHR43816">
    <property type="entry name" value="NICOTINAMIDE PHOSPHORIBOSYLTRANSFERASE"/>
    <property type="match status" value="1"/>
</dbReference>
<dbReference type="InterPro" id="IPR016471">
    <property type="entry name" value="Nicotinamide_PRibTrfase"/>
</dbReference>
<dbReference type="GO" id="GO:0009435">
    <property type="term" value="P:NAD+ biosynthetic process"/>
    <property type="evidence" value="ECO:0007669"/>
    <property type="project" value="TreeGrafter"/>
</dbReference>
<evidence type="ECO:0000313" key="3">
    <source>
        <dbReference type="Proteomes" id="UP000188320"/>
    </source>
</evidence>
<dbReference type="OrthoDB" id="193380at2759"/>
<dbReference type="PANTHER" id="PTHR43816:SF1">
    <property type="entry name" value="NICOTINAMIDE PHOSPHORIBOSYLTRANSFERASE"/>
    <property type="match status" value="1"/>
</dbReference>
<keyword evidence="3" id="KW-1185">Reference proteome</keyword>
<gene>
    <name evidence="2" type="ORF">AX774_g6604</name>
</gene>
<feature type="domain" description="Nicotinamide phosphoribosyltransferase N-terminal" evidence="1">
    <location>
        <begin position="11"/>
        <end position="110"/>
    </location>
</feature>
<comment type="caution">
    <text evidence="2">The sequence shown here is derived from an EMBL/GenBank/DDBJ whole genome shotgun (WGS) entry which is preliminary data.</text>
</comment>
<keyword evidence="2" id="KW-0808">Transferase</keyword>
<keyword evidence="2" id="KW-0328">Glycosyltransferase</keyword>
<dbReference type="SUPFAM" id="SSF54675">
    <property type="entry name" value="Nicotinate/Quinolinate PRTase N-terminal domain-like"/>
    <property type="match status" value="1"/>
</dbReference>
<dbReference type="EMBL" id="LSSK01001348">
    <property type="protein sequence ID" value="OMH79964.1"/>
    <property type="molecule type" value="Genomic_DNA"/>
</dbReference>
<dbReference type="Proteomes" id="UP000188320">
    <property type="component" value="Unassembled WGS sequence"/>
</dbReference>
<evidence type="ECO:0000313" key="2">
    <source>
        <dbReference type="EMBL" id="OMH79964.1"/>
    </source>
</evidence>
<evidence type="ECO:0000259" key="1">
    <source>
        <dbReference type="Pfam" id="PF18127"/>
    </source>
</evidence>